<dbReference type="EMBL" id="QBIU01000001">
    <property type="protein sequence ID" value="MWV69809.1"/>
    <property type="molecule type" value="Genomic_DNA"/>
</dbReference>
<evidence type="ECO:0000256" key="1">
    <source>
        <dbReference type="PROSITE-ProRule" id="PRU00278"/>
    </source>
</evidence>
<protein>
    <submittedName>
        <fullName evidence="5">Peptidylprolyl isomerase</fullName>
    </submittedName>
</protein>
<feature type="signal peptide" evidence="2">
    <location>
        <begin position="1"/>
        <end position="26"/>
    </location>
</feature>
<dbReference type="InterPro" id="IPR046357">
    <property type="entry name" value="PPIase_dom_sf"/>
</dbReference>
<evidence type="ECO:0000313" key="5">
    <source>
        <dbReference type="EMBL" id="TLD95646.1"/>
    </source>
</evidence>
<reference evidence="5 6" key="2">
    <citation type="journal article" date="2016" name="Infect. Immun.">
        <title>Helicobacter saguini, a Novel Helicobacter Isolated from Cotton-Top Tamarins with Ulcerative Colitis, Has Proinflammatory Properties and Induces Typhlocolitis and Dysplasia in Gnotobiotic IL-10-/- Mice.</title>
        <authorList>
            <person name="Shen Z."/>
            <person name="Mannion A."/>
            <person name="Whary M.T."/>
            <person name="Muthupalani S."/>
            <person name="Sheh A."/>
            <person name="Feng Y."/>
            <person name="Gong G."/>
            <person name="Vandamme P."/>
            <person name="Holcombe H.R."/>
            <person name="Paster B.J."/>
            <person name="Fox J.G."/>
        </authorList>
    </citation>
    <scope>NUCLEOTIDE SEQUENCE [LARGE SCALE GENOMIC DNA]</scope>
    <source>
        <strain evidence="5 6">MIT 97-6194</strain>
    </source>
</reference>
<dbReference type="SUPFAM" id="SSF109998">
    <property type="entry name" value="Triger factor/SurA peptide-binding domain-like"/>
    <property type="match status" value="1"/>
</dbReference>
<proteinExistence type="predicted"/>
<feature type="domain" description="PpiC" evidence="3">
    <location>
        <begin position="136"/>
        <end position="233"/>
    </location>
</feature>
<evidence type="ECO:0000313" key="4">
    <source>
        <dbReference type="EMBL" id="MWV69809.1"/>
    </source>
</evidence>
<evidence type="ECO:0000256" key="2">
    <source>
        <dbReference type="SAM" id="SignalP"/>
    </source>
</evidence>
<evidence type="ECO:0000313" key="7">
    <source>
        <dbReference type="Proteomes" id="UP000477070"/>
    </source>
</evidence>
<evidence type="ECO:0000259" key="3">
    <source>
        <dbReference type="PROSITE" id="PS50198"/>
    </source>
</evidence>
<evidence type="ECO:0000313" key="6">
    <source>
        <dbReference type="Proteomes" id="UP000029714"/>
    </source>
</evidence>
<dbReference type="Gene3D" id="1.10.8.1040">
    <property type="match status" value="1"/>
</dbReference>
<dbReference type="Gene3D" id="3.10.50.40">
    <property type="match status" value="1"/>
</dbReference>
<dbReference type="PANTHER" id="PTHR47245:SF2">
    <property type="entry name" value="PEPTIDYL-PROLYL CIS-TRANS ISOMERASE HP_0175-RELATED"/>
    <property type="match status" value="1"/>
</dbReference>
<dbReference type="EMBL" id="JRMP02000002">
    <property type="protein sequence ID" value="TLD95646.1"/>
    <property type="molecule type" value="Genomic_DNA"/>
</dbReference>
<keyword evidence="1 5" id="KW-0413">Isomerase</keyword>
<organism evidence="5 6">
    <name type="scientific">Helicobacter saguini</name>
    <dbReference type="NCBI Taxonomy" id="1548018"/>
    <lineage>
        <taxon>Bacteria</taxon>
        <taxon>Pseudomonadati</taxon>
        <taxon>Campylobacterota</taxon>
        <taxon>Epsilonproteobacteria</taxon>
        <taxon>Campylobacterales</taxon>
        <taxon>Helicobacteraceae</taxon>
        <taxon>Helicobacter</taxon>
    </lineage>
</organism>
<keyword evidence="2" id="KW-0732">Signal</keyword>
<feature type="chain" id="PRO_5033345656" evidence="2">
    <location>
        <begin position="27"/>
        <end position="281"/>
    </location>
</feature>
<dbReference type="AlphaFoldDB" id="A0A347VN81"/>
<accession>A0A347VN81</accession>
<reference evidence="5" key="3">
    <citation type="submission" date="2018-04" db="EMBL/GenBank/DDBJ databases">
        <authorList>
            <person name="Sheh A."/>
            <person name="Shen Z."/>
            <person name="Mannion A.J."/>
            <person name="Fox J.G."/>
        </authorList>
    </citation>
    <scope>NUCLEOTIDE SEQUENCE</scope>
    <source>
        <strain evidence="5">MIT 97-6194</strain>
    </source>
</reference>
<name>A0A347VN81_9HELI</name>
<keyword evidence="6" id="KW-1185">Reference proteome</keyword>
<dbReference type="OrthoDB" id="14196at2"/>
<dbReference type="Proteomes" id="UP000477070">
    <property type="component" value="Unassembled WGS sequence"/>
</dbReference>
<dbReference type="Proteomes" id="UP000029714">
    <property type="component" value="Unassembled WGS sequence"/>
</dbReference>
<dbReference type="PANTHER" id="PTHR47245">
    <property type="entry name" value="PEPTIDYLPROLYL ISOMERASE"/>
    <property type="match status" value="1"/>
</dbReference>
<sequence>MGNSKKAIFGKIFLCAGFAFSSILSAKVLVNVDGTEISDSVFAPIKQQNPSFNYDALPQQQKDALLDELIAGALMANAAKREGLDKSEEYKMANLQLLSQLWLKKQGESIGKTINVTEQEAKAFYDNPQNKQMFVSQNASVRHILVAKEDQAKNIIAEIAKVPKTKTEDKVAELAKKFSLDEASKANGGLMENLPIGQTAPEFAAAVKGMTAGTYSKTPVKTQFGYHIIYLKKLDAPTTLTFDKVKPQLIEALRQEKMQGILQEKLRKMRDTAKITYGAGK</sequence>
<dbReference type="InterPro" id="IPR050245">
    <property type="entry name" value="PrsA_foldase"/>
</dbReference>
<gene>
    <name evidence="4" type="ORF">DCO61_07305</name>
    <name evidence="5" type="ORF">LS64_001985</name>
</gene>
<dbReference type="RefSeq" id="WP_052062394.1">
    <property type="nucleotide sequence ID" value="NZ_JRMP02000002.1"/>
</dbReference>
<dbReference type="InterPro" id="IPR000297">
    <property type="entry name" value="PPIase_PpiC"/>
</dbReference>
<dbReference type="Pfam" id="PF00639">
    <property type="entry name" value="Rotamase"/>
    <property type="match status" value="1"/>
</dbReference>
<dbReference type="GO" id="GO:0003755">
    <property type="term" value="F:peptidyl-prolyl cis-trans isomerase activity"/>
    <property type="evidence" value="ECO:0007669"/>
    <property type="project" value="UniProtKB-KW"/>
</dbReference>
<dbReference type="InterPro" id="IPR027304">
    <property type="entry name" value="Trigger_fact/SurA_dom_sf"/>
</dbReference>
<dbReference type="PROSITE" id="PS50198">
    <property type="entry name" value="PPIC_PPIASE_2"/>
    <property type="match status" value="1"/>
</dbReference>
<comment type="caution">
    <text evidence="5">The sequence shown here is derived from an EMBL/GenBank/DDBJ whole genome shotgun (WGS) entry which is preliminary data.</text>
</comment>
<reference evidence="5 6" key="1">
    <citation type="journal article" date="2014" name="Genome Announc.">
        <title>Draft genome sequences of eight enterohepatic helicobacter species isolated from both laboratory and wild rodents.</title>
        <authorList>
            <person name="Sheh A."/>
            <person name="Shen Z."/>
            <person name="Fox J.G."/>
        </authorList>
    </citation>
    <scope>NUCLEOTIDE SEQUENCE [LARGE SCALE GENOMIC DNA]</scope>
    <source>
        <strain evidence="5 6">MIT 97-6194</strain>
    </source>
</reference>
<dbReference type="SUPFAM" id="SSF54534">
    <property type="entry name" value="FKBP-like"/>
    <property type="match status" value="1"/>
</dbReference>
<keyword evidence="1" id="KW-0697">Rotamase</keyword>
<reference evidence="4 7" key="4">
    <citation type="submission" date="2019-12" db="EMBL/GenBank/DDBJ databases">
        <title>Multi-Generational Helicobacter saguini Isolates.</title>
        <authorList>
            <person name="Mannion A."/>
            <person name="Shen Z."/>
            <person name="Fox J.G."/>
        </authorList>
    </citation>
    <scope>NUCLEOTIDE SEQUENCE [LARGE SCALE GENOMIC DNA]</scope>
    <source>
        <strain evidence="4">16-048</strain>
        <strain evidence="7">16-048 (F4)</strain>
    </source>
</reference>